<dbReference type="InterPro" id="IPR018485">
    <property type="entry name" value="FGGY_C"/>
</dbReference>
<dbReference type="GO" id="GO:0008993">
    <property type="term" value="F:rhamnulokinase activity"/>
    <property type="evidence" value="ECO:0007669"/>
    <property type="project" value="InterPro"/>
</dbReference>
<dbReference type="Pfam" id="PF02782">
    <property type="entry name" value="FGGY_C"/>
    <property type="match status" value="1"/>
</dbReference>
<gene>
    <name evidence="10" type="ORF">GF339_18840</name>
</gene>
<keyword evidence="6" id="KW-1015">Disulfide bond</keyword>
<evidence type="ECO:0000259" key="9">
    <source>
        <dbReference type="Pfam" id="PF02782"/>
    </source>
</evidence>
<dbReference type="SUPFAM" id="SSF53067">
    <property type="entry name" value="Actin-like ATPase domain"/>
    <property type="match status" value="2"/>
</dbReference>
<evidence type="ECO:0000256" key="6">
    <source>
        <dbReference type="ARBA" id="ARBA00023157"/>
    </source>
</evidence>
<dbReference type="GO" id="GO:0006071">
    <property type="term" value="P:glycerol metabolic process"/>
    <property type="evidence" value="ECO:0007669"/>
    <property type="project" value="TreeGrafter"/>
</dbReference>
<reference evidence="10" key="1">
    <citation type="submission" date="2019-11" db="EMBL/GenBank/DDBJ databases">
        <title>Microbial mats filling the niche in hypersaline microbial mats.</title>
        <authorList>
            <person name="Wong H.L."/>
            <person name="Macleod F.I."/>
            <person name="White R.A. III"/>
            <person name="Burns B.P."/>
        </authorList>
    </citation>
    <scope>NUCLEOTIDE SEQUENCE</scope>
    <source>
        <strain evidence="10">Rbin_158</strain>
    </source>
</reference>
<dbReference type="AlphaFoldDB" id="A0A9D5JYP0"/>
<dbReference type="PANTHER" id="PTHR10196">
    <property type="entry name" value="SUGAR KINASE"/>
    <property type="match status" value="1"/>
</dbReference>
<evidence type="ECO:0000256" key="4">
    <source>
        <dbReference type="ARBA" id="ARBA00022777"/>
    </source>
</evidence>
<dbReference type="GO" id="GO:0004370">
    <property type="term" value="F:glycerol kinase activity"/>
    <property type="evidence" value="ECO:0007669"/>
    <property type="project" value="TreeGrafter"/>
</dbReference>
<evidence type="ECO:0000259" key="8">
    <source>
        <dbReference type="Pfam" id="PF00370"/>
    </source>
</evidence>
<feature type="domain" description="Carbohydrate kinase FGGY N-terminal" evidence="8">
    <location>
        <begin position="8"/>
        <end position="248"/>
    </location>
</feature>
<evidence type="ECO:0000256" key="7">
    <source>
        <dbReference type="ARBA" id="ARBA00023308"/>
    </source>
</evidence>
<keyword evidence="2" id="KW-0808">Transferase</keyword>
<dbReference type="Gene3D" id="3.30.420.40">
    <property type="match status" value="2"/>
</dbReference>
<dbReference type="Pfam" id="PF00370">
    <property type="entry name" value="FGGY_N"/>
    <property type="match status" value="1"/>
</dbReference>
<evidence type="ECO:0000256" key="2">
    <source>
        <dbReference type="ARBA" id="ARBA00022679"/>
    </source>
</evidence>
<evidence type="ECO:0000313" key="11">
    <source>
        <dbReference type="Proteomes" id="UP000649604"/>
    </source>
</evidence>
<keyword evidence="5" id="KW-0067">ATP-binding</keyword>
<dbReference type="GO" id="GO:0005829">
    <property type="term" value="C:cytosol"/>
    <property type="evidence" value="ECO:0007669"/>
    <property type="project" value="TreeGrafter"/>
</dbReference>
<dbReference type="InterPro" id="IPR013449">
    <property type="entry name" value="Rhamnulokinase"/>
</dbReference>
<accession>A0A9D5JYP0</accession>
<keyword evidence="3" id="KW-0547">Nucleotide-binding</keyword>
<evidence type="ECO:0000256" key="3">
    <source>
        <dbReference type="ARBA" id="ARBA00022741"/>
    </source>
</evidence>
<dbReference type="EMBL" id="WJJP01000613">
    <property type="protein sequence ID" value="MBD3326648.1"/>
    <property type="molecule type" value="Genomic_DNA"/>
</dbReference>
<evidence type="ECO:0000256" key="5">
    <source>
        <dbReference type="ARBA" id="ARBA00022840"/>
    </source>
</evidence>
<dbReference type="PANTHER" id="PTHR10196:SF93">
    <property type="entry name" value="L-RHAMNULOKINASE"/>
    <property type="match status" value="1"/>
</dbReference>
<keyword evidence="4" id="KW-0418">Kinase</keyword>
<feature type="domain" description="Carbohydrate kinase FGGY C-terminal" evidence="9">
    <location>
        <begin position="259"/>
        <end position="450"/>
    </location>
</feature>
<dbReference type="GO" id="GO:0019301">
    <property type="term" value="P:rhamnose catabolic process"/>
    <property type="evidence" value="ECO:0007669"/>
    <property type="project" value="InterPro"/>
</dbReference>
<dbReference type="CDD" id="cd07771">
    <property type="entry name" value="ASKHA_NBD_FGGY_RhaB-like"/>
    <property type="match status" value="1"/>
</dbReference>
<sequence length="496" mass="54776">MNAQKRFIAFDLGASSGRGVVGSLDNGTLRIDELHRFPNGPTTILGSMYWDVLRLFGEMLDALCLYTKTYGKELQGIGFDTWGVDYGLLAKDGSLLGNPVHYRDPRTDGMMERVCERVSRQEIFEATGIQFMQLNTLFQLYAMVAQQSPLLDAADTLLLMPSLFLYFFTGRKVNEFTHATTTQIYDPRAGDWAYDLLQKLGIPTGMLGAEIVSPGTVVGDILPQIAKDTSLGKVPILASACHDTASAVAAVPAQAKDWAYLSSGTWSLLGVEVAEPIINADSLRYNLTNEGGVGNTYRFLKNIMGLWLVQECKRIWEREGTPLDYAELMHAAEHAPPFKAIIDPNDNRFLKPPDMPEAIVQFCQHSGQQPPSTHGEFVRCALESLALKYRNVLEKFEHLRGKPVDVLHIVGGGVQNTLLCQFAANATGKPVIAGPTEATAIGNIMMQAIATGDIASIAEGREIVKHSFDVTTYEPQNTAQWEEVYHRSRELLEQSW</sequence>
<name>A0A9D5JYP0_9BACT</name>
<evidence type="ECO:0000256" key="1">
    <source>
        <dbReference type="ARBA" id="ARBA00009156"/>
    </source>
</evidence>
<proteinExistence type="inferred from homology"/>
<comment type="caution">
    <text evidence="10">The sequence shown here is derived from an EMBL/GenBank/DDBJ whole genome shotgun (WGS) entry which is preliminary data.</text>
</comment>
<comment type="similarity">
    <text evidence="1">Belongs to the FGGY kinase family.</text>
</comment>
<dbReference type="Proteomes" id="UP000649604">
    <property type="component" value="Unassembled WGS sequence"/>
</dbReference>
<dbReference type="GO" id="GO:0005524">
    <property type="term" value="F:ATP binding"/>
    <property type="evidence" value="ECO:0007669"/>
    <property type="project" value="UniProtKB-KW"/>
</dbReference>
<protein>
    <submittedName>
        <fullName evidence="10">Rhamnulokinase</fullName>
    </submittedName>
</protein>
<organism evidence="10 11">
    <name type="scientific">candidate division KSB3 bacterium</name>
    <dbReference type="NCBI Taxonomy" id="2044937"/>
    <lineage>
        <taxon>Bacteria</taxon>
        <taxon>candidate division KSB3</taxon>
    </lineage>
</organism>
<keyword evidence="7" id="KW-0684">Rhamnose metabolism</keyword>
<dbReference type="InterPro" id="IPR018484">
    <property type="entry name" value="FGGY_N"/>
</dbReference>
<evidence type="ECO:0000313" key="10">
    <source>
        <dbReference type="EMBL" id="MBD3326648.1"/>
    </source>
</evidence>
<dbReference type="InterPro" id="IPR043129">
    <property type="entry name" value="ATPase_NBD"/>
</dbReference>